<evidence type="ECO:0000313" key="2">
    <source>
        <dbReference type="Proteomes" id="UP000032142"/>
    </source>
</evidence>
<sequence>MEDTRFGLPEVAVEQVKSCKSCLPEVAVELIKDIKSCLSKVTEEKTTNLISLKR</sequence>
<keyword evidence="2" id="KW-1185">Reference proteome</keyword>
<evidence type="ECO:0000313" key="1">
    <source>
        <dbReference type="EMBL" id="KHG06524.1"/>
    </source>
</evidence>
<accession>A0A0B0N3T8</accession>
<organism evidence="1 2">
    <name type="scientific">Gossypium arboreum</name>
    <name type="common">Tree cotton</name>
    <name type="synonym">Gossypium nanking</name>
    <dbReference type="NCBI Taxonomy" id="29729"/>
    <lineage>
        <taxon>Eukaryota</taxon>
        <taxon>Viridiplantae</taxon>
        <taxon>Streptophyta</taxon>
        <taxon>Embryophyta</taxon>
        <taxon>Tracheophyta</taxon>
        <taxon>Spermatophyta</taxon>
        <taxon>Magnoliopsida</taxon>
        <taxon>eudicotyledons</taxon>
        <taxon>Gunneridae</taxon>
        <taxon>Pentapetalae</taxon>
        <taxon>rosids</taxon>
        <taxon>malvids</taxon>
        <taxon>Malvales</taxon>
        <taxon>Malvaceae</taxon>
        <taxon>Malvoideae</taxon>
        <taxon>Gossypium</taxon>
    </lineage>
</organism>
<dbReference type="EMBL" id="JRRC01453841">
    <property type="protein sequence ID" value="KHG06524.1"/>
    <property type="molecule type" value="Genomic_DNA"/>
</dbReference>
<reference evidence="2" key="1">
    <citation type="submission" date="2014-09" db="EMBL/GenBank/DDBJ databases">
        <authorList>
            <person name="Mudge J."/>
            <person name="Ramaraj T."/>
            <person name="Lindquist I.E."/>
            <person name="Bharti A.K."/>
            <person name="Sundararajan A."/>
            <person name="Cameron C.T."/>
            <person name="Woodward J.E."/>
            <person name="May G.D."/>
            <person name="Brubaker C."/>
            <person name="Broadhvest J."/>
            <person name="Wilkins T.A."/>
        </authorList>
    </citation>
    <scope>NUCLEOTIDE SEQUENCE</scope>
    <source>
        <strain evidence="2">cv. AKA8401</strain>
    </source>
</reference>
<gene>
    <name evidence="1" type="ORF">F383_33281</name>
</gene>
<dbReference type="AlphaFoldDB" id="A0A0B0N3T8"/>
<name>A0A0B0N3T8_GOSAR</name>
<dbReference type="Proteomes" id="UP000032142">
    <property type="component" value="Unassembled WGS sequence"/>
</dbReference>
<proteinExistence type="predicted"/>
<comment type="caution">
    <text evidence="1">The sequence shown here is derived from an EMBL/GenBank/DDBJ whole genome shotgun (WGS) entry which is preliminary data.</text>
</comment>
<protein>
    <submittedName>
        <fullName evidence="1">Uncharacterized protein</fullName>
    </submittedName>
</protein>